<comment type="caution">
    <text evidence="2">The sequence shown here is derived from an EMBL/GenBank/DDBJ whole genome shotgun (WGS) entry which is preliminary data.</text>
</comment>
<dbReference type="Proteomes" id="UP000294817">
    <property type="component" value="Unassembled WGS sequence"/>
</dbReference>
<organism evidence="2 3">
    <name type="scientific">Petrotoga sibirica</name>
    <dbReference type="NCBI Taxonomy" id="156202"/>
    <lineage>
        <taxon>Bacteria</taxon>
        <taxon>Thermotogati</taxon>
        <taxon>Thermotogota</taxon>
        <taxon>Thermotogae</taxon>
        <taxon>Petrotogales</taxon>
        <taxon>Petrotogaceae</taxon>
        <taxon>Petrotoga</taxon>
    </lineage>
</organism>
<dbReference type="Gene3D" id="3.30.990.10">
    <property type="entry name" value="Formiminotransferase, N-terminal subdomain"/>
    <property type="match status" value="1"/>
</dbReference>
<evidence type="ECO:0000313" key="2">
    <source>
        <dbReference type="EMBL" id="TDX15037.1"/>
    </source>
</evidence>
<dbReference type="RefSeq" id="WP_103877039.1">
    <property type="nucleotide sequence ID" value="NZ_SODZ01000008.1"/>
</dbReference>
<dbReference type="InterPro" id="IPR022384">
    <property type="entry name" value="FormiminoTrfase_cat_dom_sf"/>
</dbReference>
<accession>A0A4R8EXV0</accession>
<dbReference type="PANTHER" id="PTHR12234:SF8">
    <property type="entry name" value="FORMIMINOTRANSFERASE-CYCLODEAMINASE"/>
    <property type="match status" value="1"/>
</dbReference>
<dbReference type="InterPro" id="IPR051623">
    <property type="entry name" value="FTCD"/>
</dbReference>
<dbReference type="InterPro" id="IPR037064">
    <property type="entry name" value="Formiminotransferase_N_sf"/>
</dbReference>
<dbReference type="SMART" id="SM01222">
    <property type="entry name" value="FTCD_N"/>
    <property type="match status" value="1"/>
</dbReference>
<dbReference type="Pfam" id="PF07837">
    <property type="entry name" value="FTCD_N"/>
    <property type="match status" value="1"/>
</dbReference>
<dbReference type="SUPFAM" id="SSF55116">
    <property type="entry name" value="Formiminotransferase domain of formiminotransferase-cyclodeaminase"/>
    <property type="match status" value="1"/>
</dbReference>
<name>A0A4R8EXV0_9BACT</name>
<dbReference type="InterPro" id="IPR012886">
    <property type="entry name" value="Formiminotransferase_N"/>
</dbReference>
<evidence type="ECO:0000313" key="3">
    <source>
        <dbReference type="Proteomes" id="UP000294817"/>
    </source>
</evidence>
<dbReference type="AlphaFoldDB" id="A0A4R8EXV0"/>
<reference evidence="2 3" key="1">
    <citation type="submission" date="2019-03" db="EMBL/GenBank/DDBJ databases">
        <title>Genomic Encyclopedia of Type Strains, Phase IV (KMG-IV): sequencing the most valuable type-strain genomes for metagenomic binning, comparative biology and taxonomic classification.</title>
        <authorList>
            <person name="Goeker M."/>
        </authorList>
    </citation>
    <scope>NUCLEOTIDE SEQUENCE [LARGE SCALE GENOMIC DNA]</scope>
    <source>
        <strain evidence="2 3">DSM 13575</strain>
    </source>
</reference>
<gene>
    <name evidence="2" type="ORF">C8D74_10872</name>
</gene>
<keyword evidence="3" id="KW-1185">Reference proteome</keyword>
<protein>
    <submittedName>
        <fullName evidence="2">Glutamate formiminotransferase</fullName>
    </submittedName>
</protein>
<dbReference type="GO" id="GO:0005542">
    <property type="term" value="F:folic acid binding"/>
    <property type="evidence" value="ECO:0007669"/>
    <property type="project" value="InterPro"/>
</dbReference>
<evidence type="ECO:0000259" key="1">
    <source>
        <dbReference type="SMART" id="SM01222"/>
    </source>
</evidence>
<sequence length="306" mass="35150">MMKIVETLPNISEGKNKELINKIKDLSENYDKIWFISCKSDEYFNRSFISVVGELNEIEAFLFEMVKICVENIDLRNHSGYHPRLGAVDVIPIVPLISTTFDEANNLVKRLAKKISESFELPIYLYEKSAKNEYRRNINTLRKGEFEFLAKKMSFPEWEPDFGPNHPHPTAGATVMGVRDFLISLEFHISTLDKWLAEQIKQEIDLNLPASVFLERKQSGKFSLTLNAKEGDVSLYLLYSKVKAIIEHFGCEIEKVSLPSPLTGKLFLQSFKNLIGNLDGELFTIEEKLLTESEISKTKYIPNEEK</sequence>
<dbReference type="EMBL" id="SODZ01000008">
    <property type="protein sequence ID" value="TDX15037.1"/>
    <property type="molecule type" value="Genomic_DNA"/>
</dbReference>
<dbReference type="PANTHER" id="PTHR12234">
    <property type="entry name" value="FORMIMINOTRANSFERASE-CYCLODEAMINASE"/>
    <property type="match status" value="1"/>
</dbReference>
<feature type="domain" description="Formiminotransferase N-terminal subdomain" evidence="1">
    <location>
        <begin position="3"/>
        <end position="180"/>
    </location>
</feature>
<proteinExistence type="predicted"/>
<dbReference type="GO" id="GO:0016740">
    <property type="term" value="F:transferase activity"/>
    <property type="evidence" value="ECO:0007669"/>
    <property type="project" value="UniProtKB-KW"/>
</dbReference>
<keyword evidence="2" id="KW-0808">Transferase</keyword>